<keyword evidence="1" id="KW-0547">Nucleotide-binding</keyword>
<comment type="caution">
    <text evidence="4">The sequence shown here is derived from an EMBL/GenBank/DDBJ whole genome shotgun (WGS) entry which is preliminary data.</text>
</comment>
<evidence type="ECO:0000313" key="4">
    <source>
        <dbReference type="EMBL" id="HHE75747.1"/>
    </source>
</evidence>
<sequence>NYEFFDKKLITERKLILVDLQEIYVKLGLEKLEFTLEDVNVLVSQIVKMVKELGIKRLVIDSITSVCYRLTSKEQIREFILHLGKELSDIGCTTLLVSELLPSAQGYSQYGVEEAIADGIILLGNMERRGDLLRTLQVIKMRGTTHSRAKYVLDLTSIGVLLAPLLKGGSVEVR</sequence>
<gene>
    <name evidence="4" type="ORF">ENL31_01290</name>
</gene>
<dbReference type="PROSITE" id="PS51146">
    <property type="entry name" value="KAIC"/>
    <property type="match status" value="1"/>
</dbReference>
<dbReference type="GO" id="GO:0005524">
    <property type="term" value="F:ATP binding"/>
    <property type="evidence" value="ECO:0007669"/>
    <property type="project" value="UniProtKB-KW"/>
</dbReference>
<keyword evidence="2" id="KW-0067">ATP-binding</keyword>
<evidence type="ECO:0000256" key="2">
    <source>
        <dbReference type="ARBA" id="ARBA00022840"/>
    </source>
</evidence>
<dbReference type="InterPro" id="IPR010624">
    <property type="entry name" value="KaiC_dom"/>
</dbReference>
<dbReference type="InterPro" id="IPR027417">
    <property type="entry name" value="P-loop_NTPase"/>
</dbReference>
<dbReference type="Pfam" id="PF06745">
    <property type="entry name" value="ATPase"/>
    <property type="match status" value="1"/>
</dbReference>
<organism evidence="4">
    <name type="scientific">Candidatus Aciduliprofundum boonei</name>
    <dbReference type="NCBI Taxonomy" id="379547"/>
    <lineage>
        <taxon>Archaea</taxon>
        <taxon>Methanobacteriati</taxon>
        <taxon>Thermoplasmatota</taxon>
        <taxon>DHVE2 group</taxon>
        <taxon>Candidatus Aciduliprofundum</taxon>
    </lineage>
</organism>
<dbReference type="Proteomes" id="UP000886130">
    <property type="component" value="Unassembled WGS sequence"/>
</dbReference>
<dbReference type="EMBL" id="DRTM01000094">
    <property type="protein sequence ID" value="HHE75747.1"/>
    <property type="molecule type" value="Genomic_DNA"/>
</dbReference>
<dbReference type="SUPFAM" id="SSF52540">
    <property type="entry name" value="P-loop containing nucleoside triphosphate hydrolases"/>
    <property type="match status" value="1"/>
</dbReference>
<evidence type="ECO:0000256" key="1">
    <source>
        <dbReference type="ARBA" id="ARBA00022741"/>
    </source>
</evidence>
<reference evidence="4" key="1">
    <citation type="journal article" date="2020" name="mSystems">
        <title>Genome- and Community-Level Interaction Insights into Carbon Utilization and Element Cycling Functions of Hydrothermarchaeota in Hydrothermal Sediment.</title>
        <authorList>
            <person name="Zhou Z."/>
            <person name="Liu Y."/>
            <person name="Xu W."/>
            <person name="Pan J."/>
            <person name="Luo Z.H."/>
            <person name="Li M."/>
        </authorList>
    </citation>
    <scope>NUCLEOTIDE SEQUENCE [LARGE SCALE GENOMIC DNA]</scope>
    <source>
        <strain evidence="4">HyVt-85</strain>
    </source>
</reference>
<dbReference type="AlphaFoldDB" id="A0A7J3T9X4"/>
<proteinExistence type="predicted"/>
<name>A0A7J3T9X4_9ARCH</name>
<evidence type="ECO:0000259" key="3">
    <source>
        <dbReference type="PROSITE" id="PS51146"/>
    </source>
</evidence>
<accession>A0A7J3T9X4</accession>
<dbReference type="PANTHER" id="PTHR43637">
    <property type="entry name" value="UPF0273 PROTEIN TM_0370"/>
    <property type="match status" value="1"/>
</dbReference>
<dbReference type="Gene3D" id="3.40.50.300">
    <property type="entry name" value="P-loop containing nucleotide triphosphate hydrolases"/>
    <property type="match status" value="1"/>
</dbReference>
<feature type="non-terminal residue" evidence="4">
    <location>
        <position position="1"/>
    </location>
</feature>
<dbReference type="InterPro" id="IPR014774">
    <property type="entry name" value="KaiC-like_dom"/>
</dbReference>
<dbReference type="PANTHER" id="PTHR43637:SF1">
    <property type="entry name" value="UPF0273 PROTEIN TM_0370"/>
    <property type="match status" value="1"/>
</dbReference>
<protein>
    <submittedName>
        <fullName evidence="4">Circadian clock protein KaiC</fullName>
    </submittedName>
</protein>
<feature type="domain" description="KaiC" evidence="3">
    <location>
        <begin position="1"/>
        <end position="174"/>
    </location>
</feature>